<evidence type="ECO:0000313" key="2">
    <source>
        <dbReference type="Proteomes" id="UP001432039"/>
    </source>
</evidence>
<dbReference type="InterPro" id="IPR027417">
    <property type="entry name" value="P-loop_NTPase"/>
</dbReference>
<accession>A0ABZ1TRS8</accession>
<keyword evidence="1" id="KW-0614">Plasmid</keyword>
<dbReference type="Proteomes" id="UP001432039">
    <property type="component" value="Plasmid unnamed1"/>
</dbReference>
<geneLocation type="plasmid" evidence="1 2">
    <name>unnamed1</name>
</geneLocation>
<sequence length="707" mass="75113">MYGDLWAWAAEEPAKAAAAAVMIGIPAAGALAQQRQKDRARSGRPDASAPRRAGDALLVRFLAGRDLRPGDPSSSAGWWCAGEEVVRDRTAADLAAGAPAAPLKQQDTVLRTVVAGAGRWSCWPGVARASVRLIVPVSVVAAWSGWWSVTTAGTGLLSAAGVAAAVTGPAVLGWWRPRPAGADLVHGPGMWAALRPALGVEESQRREQWLVLSDDVSVPGAKVVLRLPAGWPGGEAGKRAITAAVTDRLPGEWSENWHRADSAPYAEWIRKEPPRKVPTLPESVAWKSSRDPYQVYVGQAVRGYDLEDVVIRTKSATPHFGVGGLTGSGKSTVLYLGVVHARENGVLVDILDTKQNSMTEAEGKSGVRVHKTPAECVAALGEYLMSMMAAETAIGKTGDPTLRKMLVPRLMVADELPTMMKMALIWWKYQIKGRGIPPFAEWFSIGLLQGRSADHRFGVGAQQWANAYFGGTMERAQIGWKAQLGFCDSPSWTVAFGASTPMVSPDTTVPGRGVFADGQINPETKGLWAREFQPSYIVPEVSARLDCAPPAPAWFDAGERAPWITAETLKTAESLAIPDFLVGGRLGPAHPVKGGAVTRRPQQAVGVVPPRSGAVTGVPVTAGVTAGVTGAGGAAPQLAVELFSLSEACAAGLLPWDYATAKVYKGRSAKKGIEFPDGIPDGRVTYYTRDEIEGWLERWQAGAQSRP</sequence>
<protein>
    <recommendedName>
        <fullName evidence="3">FtsK domain-containing protein</fullName>
    </recommendedName>
</protein>
<name>A0ABZ1TRS8_STRVG</name>
<keyword evidence="2" id="KW-1185">Reference proteome</keyword>
<organism evidence="1 2">
    <name type="scientific">Streptomyces virginiae</name>
    <name type="common">Streptomyces cinnamonensis</name>
    <dbReference type="NCBI Taxonomy" id="1961"/>
    <lineage>
        <taxon>Bacteria</taxon>
        <taxon>Bacillati</taxon>
        <taxon>Actinomycetota</taxon>
        <taxon>Actinomycetes</taxon>
        <taxon>Kitasatosporales</taxon>
        <taxon>Streptomycetaceae</taxon>
        <taxon>Streptomyces</taxon>
    </lineage>
</organism>
<evidence type="ECO:0008006" key="3">
    <source>
        <dbReference type="Google" id="ProtNLM"/>
    </source>
</evidence>
<reference evidence="1" key="1">
    <citation type="submission" date="2022-10" db="EMBL/GenBank/DDBJ databases">
        <title>The complete genomes of actinobacterial strains from the NBC collection.</title>
        <authorList>
            <person name="Joergensen T.S."/>
            <person name="Alvarez Arevalo M."/>
            <person name="Sterndorff E.B."/>
            <person name="Faurdal D."/>
            <person name="Vuksanovic O."/>
            <person name="Mourched A.-S."/>
            <person name="Charusanti P."/>
            <person name="Shaw S."/>
            <person name="Blin K."/>
            <person name="Weber T."/>
        </authorList>
    </citation>
    <scope>NUCLEOTIDE SEQUENCE</scope>
    <source>
        <strain evidence="1">NBC_00248</strain>
        <plasmid evidence="1">unnamed1</plasmid>
    </source>
</reference>
<dbReference type="RefSeq" id="WP_328966200.1">
    <property type="nucleotide sequence ID" value="NZ_CP108091.1"/>
</dbReference>
<proteinExistence type="predicted"/>
<gene>
    <name evidence="1" type="ORF">OG517_43315</name>
</gene>
<dbReference type="Gene3D" id="3.40.50.300">
    <property type="entry name" value="P-loop containing nucleotide triphosphate hydrolases"/>
    <property type="match status" value="1"/>
</dbReference>
<dbReference type="EMBL" id="CP108091">
    <property type="protein sequence ID" value="WUQ18255.1"/>
    <property type="molecule type" value="Genomic_DNA"/>
</dbReference>
<dbReference type="SUPFAM" id="SSF52540">
    <property type="entry name" value="P-loop containing nucleoside triphosphate hydrolases"/>
    <property type="match status" value="1"/>
</dbReference>
<evidence type="ECO:0000313" key="1">
    <source>
        <dbReference type="EMBL" id="WUQ18255.1"/>
    </source>
</evidence>